<sequence>MSRTKIHKTAPAQPTYHLAGRLAALATDSLYSFTEGRRTLAPVEDLVVTALVTAHPWGYSSQVRAVDAHDQVQAAAEAVAIHPLPTGIHSRIRTFTSGPISWHHAAGRITDDKAPQFLSTPTLYVAASQHHYEIREEVTYDTRTNLPRTYCHLSIDGRRHEPAFAGVVGATDFIIDEYES</sequence>
<evidence type="ECO:0000313" key="1">
    <source>
        <dbReference type="EMBL" id="KMO69839.1"/>
    </source>
</evidence>
<reference evidence="1 2" key="1">
    <citation type="journal article" date="2015" name="Genome Biol. Evol.">
        <title>Characterization of Three Mycobacterium spp. with Potential Use in Bioremediation by Genome Sequencing and Comparative Genomics.</title>
        <authorList>
            <person name="Das S."/>
            <person name="Pettersson B.M."/>
            <person name="Behra P.R."/>
            <person name="Ramesh M."/>
            <person name="Dasgupta S."/>
            <person name="Bhattacharya A."/>
            <person name="Kirsebom L.A."/>
        </authorList>
    </citation>
    <scope>NUCLEOTIDE SEQUENCE [LARGE SCALE GENOMIC DNA]</scope>
    <source>
        <strain evidence="1 2">DSM 43826</strain>
    </source>
</reference>
<evidence type="ECO:0000313" key="2">
    <source>
        <dbReference type="Proteomes" id="UP000036513"/>
    </source>
</evidence>
<dbReference type="RefSeq" id="WP_048473084.1">
    <property type="nucleotide sequence ID" value="NZ_JYNL01000065.1"/>
</dbReference>
<keyword evidence="2" id="KW-1185">Reference proteome</keyword>
<name>A0A0J6VHT1_9MYCO</name>
<proteinExistence type="predicted"/>
<accession>A0A0J6VHT1</accession>
<dbReference type="AlphaFoldDB" id="A0A0J6VHT1"/>
<protein>
    <submittedName>
        <fullName evidence="1">Uncharacterized protein</fullName>
    </submittedName>
</protein>
<dbReference type="EMBL" id="JYNL01000065">
    <property type="protein sequence ID" value="KMO69839.1"/>
    <property type="molecule type" value="Genomic_DNA"/>
</dbReference>
<comment type="caution">
    <text evidence="1">The sequence shown here is derived from an EMBL/GenBank/DDBJ whole genome shotgun (WGS) entry which is preliminary data.</text>
</comment>
<dbReference type="PATRIC" id="fig|37916.4.peg.5973"/>
<dbReference type="Proteomes" id="UP000036513">
    <property type="component" value="Unassembled WGS sequence"/>
</dbReference>
<organism evidence="1 2">
    <name type="scientific">Mycolicibacterium chlorophenolicum</name>
    <dbReference type="NCBI Taxonomy" id="37916"/>
    <lineage>
        <taxon>Bacteria</taxon>
        <taxon>Bacillati</taxon>
        <taxon>Actinomycetota</taxon>
        <taxon>Actinomycetes</taxon>
        <taxon>Mycobacteriales</taxon>
        <taxon>Mycobacteriaceae</taxon>
        <taxon>Mycolicibacterium</taxon>
    </lineage>
</organism>
<gene>
    <name evidence="1" type="ORF">MCHLDSM_05951</name>
</gene>